<organism evidence="9 10">
    <name type="scientific">Candidatus Ornithomonoglobus intestinigallinarum</name>
    <dbReference type="NCBI Taxonomy" id="2840894"/>
    <lineage>
        <taxon>Bacteria</taxon>
        <taxon>Bacillati</taxon>
        <taxon>Bacillota</taxon>
        <taxon>Clostridia</taxon>
        <taxon>Candidatus Ornithomonoglobus</taxon>
    </lineage>
</organism>
<keyword evidence="6 7" id="KW-0804">Transcription</keyword>
<dbReference type="InterPro" id="IPR013324">
    <property type="entry name" value="RNA_pol_sigma_r3/r4-like"/>
</dbReference>
<reference evidence="9" key="1">
    <citation type="submission" date="2020-10" db="EMBL/GenBank/DDBJ databases">
        <authorList>
            <person name="Gilroy R."/>
        </authorList>
    </citation>
    <scope>NUCLEOTIDE SEQUENCE</scope>
    <source>
        <strain evidence="9">CHK181-108</strain>
    </source>
</reference>
<evidence type="ECO:0000313" key="10">
    <source>
        <dbReference type="Proteomes" id="UP000824165"/>
    </source>
</evidence>
<dbReference type="PIRSF" id="PIRSF000770">
    <property type="entry name" value="RNA_pol_sigma-SigE/K"/>
    <property type="match status" value="1"/>
</dbReference>
<dbReference type="InterPro" id="IPR001387">
    <property type="entry name" value="Cro/C1-type_HTH"/>
</dbReference>
<dbReference type="NCBIfam" id="TIGR02980">
    <property type="entry name" value="SigBFG"/>
    <property type="match status" value="1"/>
</dbReference>
<dbReference type="AlphaFoldDB" id="A0A9D1H1K2"/>
<dbReference type="NCBIfam" id="TIGR02937">
    <property type="entry name" value="sigma70-ECF"/>
    <property type="match status" value="1"/>
</dbReference>
<dbReference type="InterPro" id="IPR036388">
    <property type="entry name" value="WH-like_DNA-bd_sf"/>
</dbReference>
<evidence type="ECO:0000256" key="4">
    <source>
        <dbReference type="ARBA" id="ARBA00023082"/>
    </source>
</evidence>
<evidence type="ECO:0000256" key="7">
    <source>
        <dbReference type="RuleBase" id="RU362124"/>
    </source>
</evidence>
<evidence type="ECO:0000256" key="3">
    <source>
        <dbReference type="ARBA" id="ARBA00023015"/>
    </source>
</evidence>
<dbReference type="PROSITE" id="PS00715">
    <property type="entry name" value="SIGMA70_1"/>
    <property type="match status" value="1"/>
</dbReference>
<keyword evidence="2" id="KW-0749">Sporulation</keyword>
<dbReference type="Proteomes" id="UP000824165">
    <property type="component" value="Unassembled WGS sequence"/>
</dbReference>
<dbReference type="Gene3D" id="1.10.10.10">
    <property type="entry name" value="Winged helix-like DNA-binding domain superfamily/Winged helix DNA-binding domain"/>
    <property type="match status" value="2"/>
</dbReference>
<protein>
    <recommendedName>
        <fullName evidence="7">RNA polymerase sigma factor</fullName>
    </recommendedName>
</protein>
<dbReference type="PRINTS" id="PR00046">
    <property type="entry name" value="SIGMA70FCT"/>
</dbReference>
<dbReference type="SUPFAM" id="SSF88659">
    <property type="entry name" value="Sigma3 and sigma4 domains of RNA polymerase sigma factors"/>
    <property type="match status" value="2"/>
</dbReference>
<dbReference type="Gene3D" id="1.20.120.1810">
    <property type="match status" value="1"/>
</dbReference>
<gene>
    <name evidence="9" type="ORF">IAA60_02890</name>
</gene>
<keyword evidence="4 7" id="KW-0731">Sigma factor</keyword>
<proteinExistence type="inferred from homology"/>
<evidence type="ECO:0000259" key="8">
    <source>
        <dbReference type="PROSITE" id="PS50943"/>
    </source>
</evidence>
<dbReference type="PROSITE" id="PS50943">
    <property type="entry name" value="HTH_CROC1"/>
    <property type="match status" value="1"/>
</dbReference>
<dbReference type="InterPro" id="IPR013325">
    <property type="entry name" value="RNA_pol_sigma_r2"/>
</dbReference>
<dbReference type="InterPro" id="IPR050239">
    <property type="entry name" value="Sigma-70_RNA_pol_init_factors"/>
</dbReference>
<evidence type="ECO:0000256" key="5">
    <source>
        <dbReference type="ARBA" id="ARBA00023125"/>
    </source>
</evidence>
<evidence type="ECO:0000313" key="9">
    <source>
        <dbReference type="EMBL" id="HIT84835.1"/>
    </source>
</evidence>
<comment type="similarity">
    <text evidence="1 7">Belongs to the sigma-70 factor family.</text>
</comment>
<keyword evidence="5 7" id="KW-0238">DNA-binding</keyword>
<dbReference type="SUPFAM" id="SSF88946">
    <property type="entry name" value="Sigma2 domain of RNA polymerase sigma factors"/>
    <property type="match status" value="1"/>
</dbReference>
<dbReference type="EMBL" id="DVLU01000025">
    <property type="protein sequence ID" value="HIT84835.1"/>
    <property type="molecule type" value="Genomic_DNA"/>
</dbReference>
<dbReference type="InterPro" id="IPR014322">
    <property type="entry name" value="RNA_pol_sigma-B/F/G"/>
</dbReference>
<dbReference type="InterPro" id="IPR007630">
    <property type="entry name" value="RNA_pol_sigma70_r4"/>
</dbReference>
<dbReference type="GO" id="GO:0006352">
    <property type="term" value="P:DNA-templated transcription initiation"/>
    <property type="evidence" value="ECO:0007669"/>
    <property type="project" value="InterPro"/>
</dbReference>
<dbReference type="PANTHER" id="PTHR30603:SF17">
    <property type="entry name" value="RNA POLYMERASE SIGMA-G FACTOR"/>
    <property type="match status" value="1"/>
</dbReference>
<accession>A0A9D1H1K2</accession>
<evidence type="ECO:0000256" key="1">
    <source>
        <dbReference type="ARBA" id="ARBA00007788"/>
    </source>
</evidence>
<dbReference type="Pfam" id="PF04545">
    <property type="entry name" value="Sigma70_r4"/>
    <property type="match status" value="1"/>
</dbReference>
<dbReference type="Pfam" id="PF04539">
    <property type="entry name" value="Sigma70_r3"/>
    <property type="match status" value="1"/>
</dbReference>
<name>A0A9D1H1K2_9FIRM</name>
<dbReference type="GO" id="GO:0003677">
    <property type="term" value="F:DNA binding"/>
    <property type="evidence" value="ECO:0007669"/>
    <property type="project" value="UniProtKB-KW"/>
</dbReference>
<dbReference type="GO" id="GO:0030435">
    <property type="term" value="P:sporulation resulting in formation of a cellular spore"/>
    <property type="evidence" value="ECO:0007669"/>
    <property type="project" value="UniProtKB-KW"/>
</dbReference>
<feature type="domain" description="HTH cro/C1-type" evidence="8">
    <location>
        <begin position="196"/>
        <end position="226"/>
    </location>
</feature>
<dbReference type="InterPro" id="IPR007627">
    <property type="entry name" value="RNA_pol_sigma70_r2"/>
</dbReference>
<dbReference type="Pfam" id="PF04542">
    <property type="entry name" value="Sigma70_r2"/>
    <property type="match status" value="1"/>
</dbReference>
<reference evidence="9" key="2">
    <citation type="journal article" date="2021" name="PeerJ">
        <title>Extensive microbial diversity within the chicken gut microbiome revealed by metagenomics and culture.</title>
        <authorList>
            <person name="Gilroy R."/>
            <person name="Ravi A."/>
            <person name="Getino M."/>
            <person name="Pursley I."/>
            <person name="Horton D.L."/>
            <person name="Alikhan N.F."/>
            <person name="Baker D."/>
            <person name="Gharbi K."/>
            <person name="Hall N."/>
            <person name="Watson M."/>
            <person name="Adriaenssens E.M."/>
            <person name="Foster-Nyarko E."/>
            <person name="Jarju S."/>
            <person name="Secka A."/>
            <person name="Antonio M."/>
            <person name="Oren A."/>
            <person name="Chaudhuri R.R."/>
            <person name="La Ragione R."/>
            <person name="Hildebrand F."/>
            <person name="Pallen M.J."/>
        </authorList>
    </citation>
    <scope>NUCLEOTIDE SEQUENCE</scope>
    <source>
        <strain evidence="9">CHK181-108</strain>
    </source>
</reference>
<comment type="function">
    <text evidence="7">Sigma factors are initiation factors that promote the attachment of RNA polymerase to specific initiation sites and are then released.</text>
</comment>
<dbReference type="PANTHER" id="PTHR30603">
    <property type="entry name" value="RNA POLYMERASE SIGMA FACTOR RPO"/>
    <property type="match status" value="1"/>
</dbReference>
<dbReference type="GO" id="GO:0016987">
    <property type="term" value="F:sigma factor activity"/>
    <property type="evidence" value="ECO:0007669"/>
    <property type="project" value="UniProtKB-KW"/>
</dbReference>
<dbReference type="InterPro" id="IPR014284">
    <property type="entry name" value="RNA_pol_sigma-70_dom"/>
</dbReference>
<evidence type="ECO:0000256" key="2">
    <source>
        <dbReference type="ARBA" id="ARBA00022969"/>
    </source>
</evidence>
<dbReference type="NCBIfam" id="NF004052">
    <property type="entry name" value="PRK05572.1"/>
    <property type="match status" value="1"/>
</dbReference>
<keyword evidence="3 7" id="KW-0805">Transcription regulation</keyword>
<dbReference type="InterPro" id="IPR000943">
    <property type="entry name" value="RNA_pol_sigma70"/>
</dbReference>
<dbReference type="InterPro" id="IPR007624">
    <property type="entry name" value="RNA_pol_sigma70_r3"/>
</dbReference>
<dbReference type="PROSITE" id="PS00716">
    <property type="entry name" value="SIGMA70_2"/>
    <property type="match status" value="1"/>
</dbReference>
<evidence type="ECO:0000256" key="6">
    <source>
        <dbReference type="ARBA" id="ARBA00023163"/>
    </source>
</evidence>
<comment type="caution">
    <text evidence="9">The sequence shown here is derived from an EMBL/GenBank/DDBJ whole genome shotgun (WGS) entry which is preliminary data.</text>
</comment>
<dbReference type="CDD" id="cd06171">
    <property type="entry name" value="Sigma70_r4"/>
    <property type="match status" value="1"/>
</dbReference>
<sequence length="238" mass="26791">MSDNDALIERVRGGDMAARNKMVEENMGLVHSVAKRFAGRGCEKEDLIQIGAIGLIKAINKFDLSFNVRFSTYAVPMIMGEIRRFLRDDGPVKVSRGLKEAAMKGRRARERLQKQLDREPSMNEIAAECGIDADILLEAFDASSPPDSIYESVYSKGGRDIRLMDMLASDDCEDDVINKVVIDELMKELDERGRKIVALRFFKGKTQAETAKVIGVSQVQVSRLEKKIIKELKEKYDN</sequence>